<dbReference type="Pfam" id="PF04309">
    <property type="entry name" value="G3P_antiterm"/>
    <property type="match status" value="1"/>
</dbReference>
<keyword evidence="1" id="KW-0319">Glycerol metabolism</keyword>
<dbReference type="InterPro" id="IPR006699">
    <property type="entry name" value="GlpP"/>
</dbReference>
<sequence>MNIQTEFFERLAKDSIISSIKDPKSLDQFLEKDIGCAFLLLGNINVIKTYVDLLKTHGRHVFLHIEKIPGISYDKEGLRFINHYVKPTGIVTTKSSLIQLAKKEGLIAIQRLFLIDSDALKQGLKNAEEVQPDALELMPGIIPDMIRKVSRETAIPLITGGLVQNKSQMVAALESGAYAVSTGKPWLWEPVESRVREELKQ</sequence>
<protein>
    <recommendedName>
        <fullName evidence="1">Glycerol uptake operon antiterminator regulatory protein</fullName>
    </recommendedName>
</protein>
<evidence type="ECO:0000256" key="1">
    <source>
        <dbReference type="PIRNR" id="PIRNR016897"/>
    </source>
</evidence>
<keyword evidence="3" id="KW-1185">Reference proteome</keyword>
<keyword evidence="1" id="KW-0804">Transcription</keyword>
<dbReference type="STRING" id="889306.KP78_26390"/>
<gene>
    <name evidence="2" type="ORF">KP78_26390</name>
</gene>
<dbReference type="PIRSF" id="PIRSF016897">
    <property type="entry name" value="GlpP"/>
    <property type="match status" value="1"/>
</dbReference>
<dbReference type="Gene3D" id="3.20.20.70">
    <property type="entry name" value="Aldolase class I"/>
    <property type="match status" value="1"/>
</dbReference>
<evidence type="ECO:0000313" key="3">
    <source>
        <dbReference type="Proteomes" id="UP000031938"/>
    </source>
</evidence>
<dbReference type="SUPFAM" id="SSF110391">
    <property type="entry name" value="GlpP-like"/>
    <property type="match status" value="1"/>
</dbReference>
<evidence type="ECO:0000313" key="2">
    <source>
        <dbReference type="EMBL" id="KIL45095.1"/>
    </source>
</evidence>
<reference evidence="2 3" key="1">
    <citation type="submission" date="2015-01" db="EMBL/GenBank/DDBJ databases">
        <title>Genome sequencing of Jeotgalibacillus soli.</title>
        <authorList>
            <person name="Goh K.M."/>
            <person name="Chan K.-G."/>
            <person name="Yaakop A.S."/>
            <person name="Ee R."/>
            <person name="Gan H.M."/>
            <person name="Chan C.S."/>
        </authorList>
    </citation>
    <scope>NUCLEOTIDE SEQUENCE [LARGE SCALE GENOMIC DNA]</scope>
    <source>
        <strain evidence="2 3">P9</strain>
    </source>
</reference>
<dbReference type="EMBL" id="JXRP01000018">
    <property type="protein sequence ID" value="KIL45095.1"/>
    <property type="molecule type" value="Genomic_DNA"/>
</dbReference>
<dbReference type="InterPro" id="IPR013785">
    <property type="entry name" value="Aldolase_TIM"/>
</dbReference>
<dbReference type="PATRIC" id="fig|889306.3.peg.2652"/>
<dbReference type="GO" id="GO:0006071">
    <property type="term" value="P:glycerol metabolic process"/>
    <property type="evidence" value="ECO:0007669"/>
    <property type="project" value="UniProtKB-UniRule"/>
</dbReference>
<dbReference type="Proteomes" id="UP000031938">
    <property type="component" value="Unassembled WGS sequence"/>
</dbReference>
<accession>A0A0C2R4D4</accession>
<comment type="function">
    <text evidence="1">Regulates expression of the glpD operon. In the presence of glycerol 3-phosphate (G3P) causes antitermination of transcription of glpD at the inverted repeat of the leader region to enhance its transcription. Binds and stabilizes glpD leader mRNA.</text>
</comment>
<dbReference type="AlphaFoldDB" id="A0A0C2R4D4"/>
<dbReference type="GO" id="GO:0006355">
    <property type="term" value="P:regulation of DNA-templated transcription"/>
    <property type="evidence" value="ECO:0007669"/>
    <property type="project" value="InterPro"/>
</dbReference>
<dbReference type="GO" id="GO:0003723">
    <property type="term" value="F:RNA binding"/>
    <property type="evidence" value="ECO:0007669"/>
    <property type="project" value="UniProtKB-KW"/>
</dbReference>
<comment type="caution">
    <text evidence="2">The sequence shown here is derived from an EMBL/GenBank/DDBJ whole genome shotgun (WGS) entry which is preliminary data.</text>
</comment>
<organism evidence="2 3">
    <name type="scientific">Jeotgalibacillus soli</name>
    <dbReference type="NCBI Taxonomy" id="889306"/>
    <lineage>
        <taxon>Bacteria</taxon>
        <taxon>Bacillati</taxon>
        <taxon>Bacillota</taxon>
        <taxon>Bacilli</taxon>
        <taxon>Bacillales</taxon>
        <taxon>Caryophanaceae</taxon>
        <taxon>Jeotgalibacillus</taxon>
    </lineage>
</organism>
<keyword evidence="1" id="KW-0805">Transcription regulation</keyword>
<keyword evidence="1" id="KW-0694">RNA-binding</keyword>
<dbReference type="RefSeq" id="WP_041089365.1">
    <property type="nucleotide sequence ID" value="NZ_JXRP01000018.1"/>
</dbReference>
<dbReference type="OrthoDB" id="9799580at2"/>
<proteinExistence type="predicted"/>
<name>A0A0C2R4D4_9BACL</name>
<dbReference type="PANTHER" id="PTHR35787:SF1">
    <property type="entry name" value="GLYCEROL UPTAKE OPERON ANTITERMINATOR REGULATORY PROTEIN"/>
    <property type="match status" value="1"/>
</dbReference>
<dbReference type="PANTHER" id="PTHR35787">
    <property type="entry name" value="GLYCEROL UPTAKE OPERON ANTITERMINATOR REGULATORY PROTEIN"/>
    <property type="match status" value="1"/>
</dbReference>